<accession>V5IKB9</accession>
<dbReference type="VEuPathDB" id="FungiDB:NCU17170"/>
<organism evidence="2 3">
    <name type="scientific">Neurospora crassa (strain ATCC 24698 / 74-OR23-1A / CBS 708.71 / DSM 1257 / FGSC 987)</name>
    <dbReference type="NCBI Taxonomy" id="367110"/>
    <lineage>
        <taxon>Eukaryota</taxon>
        <taxon>Fungi</taxon>
        <taxon>Dikarya</taxon>
        <taxon>Ascomycota</taxon>
        <taxon>Pezizomycotina</taxon>
        <taxon>Sordariomycetes</taxon>
        <taxon>Sordariomycetidae</taxon>
        <taxon>Sordariales</taxon>
        <taxon>Sordariaceae</taxon>
        <taxon>Neurospora</taxon>
    </lineage>
</organism>
<evidence type="ECO:0000256" key="1">
    <source>
        <dbReference type="SAM" id="MobiDB-lite"/>
    </source>
</evidence>
<dbReference type="EMBL" id="CM002242">
    <property type="protein sequence ID" value="ESA41828.1"/>
    <property type="molecule type" value="Genomic_DNA"/>
</dbReference>
<dbReference type="InParanoid" id="V5IKB9"/>
<protein>
    <submittedName>
        <fullName evidence="2">Uncharacterized protein</fullName>
    </submittedName>
</protein>
<feature type="region of interest" description="Disordered" evidence="1">
    <location>
        <begin position="131"/>
        <end position="150"/>
    </location>
</feature>
<feature type="region of interest" description="Disordered" evidence="1">
    <location>
        <begin position="1"/>
        <end position="91"/>
    </location>
</feature>
<reference evidence="2 3" key="1">
    <citation type="journal article" date="2003" name="Nature">
        <title>The genome sequence of the filamentous fungus Neurospora crassa.</title>
        <authorList>
            <person name="Galagan J.E."/>
            <person name="Calvo S.E."/>
            <person name="Borkovich K.A."/>
            <person name="Selker E.U."/>
            <person name="Read N.D."/>
            <person name="Jaffe D."/>
            <person name="FitzHugh W."/>
            <person name="Ma L.J."/>
            <person name="Smirnov S."/>
            <person name="Purcell S."/>
            <person name="Rehman B."/>
            <person name="Elkins T."/>
            <person name="Engels R."/>
            <person name="Wang S."/>
            <person name="Nielsen C.B."/>
            <person name="Butler J."/>
            <person name="Endrizzi M."/>
            <person name="Qui D."/>
            <person name="Ianakiev P."/>
            <person name="Bell-Pedersen D."/>
            <person name="Nelson M.A."/>
            <person name="Werner-Washburne M."/>
            <person name="Selitrennikoff C.P."/>
            <person name="Kinsey J.A."/>
            <person name="Braun E.L."/>
            <person name="Zelter A."/>
            <person name="Schulte U."/>
            <person name="Kothe G.O."/>
            <person name="Jedd G."/>
            <person name="Mewes W."/>
            <person name="Staben C."/>
            <person name="Marcotte E."/>
            <person name="Greenberg D."/>
            <person name="Roy A."/>
            <person name="Foley K."/>
            <person name="Naylor J."/>
            <person name="Stange-Thomann N."/>
            <person name="Barrett R."/>
            <person name="Gnerre S."/>
            <person name="Kamal M."/>
            <person name="Kamvysselis M."/>
            <person name="Mauceli E."/>
            <person name="Bielke C."/>
            <person name="Rudd S."/>
            <person name="Frishman D."/>
            <person name="Krystofova S."/>
            <person name="Rasmussen C."/>
            <person name="Metzenberg R.L."/>
            <person name="Perkins D.D."/>
            <person name="Kroken S."/>
            <person name="Cogoni C."/>
            <person name="Macino G."/>
            <person name="Catcheside D."/>
            <person name="Li W."/>
            <person name="Pratt R.J."/>
            <person name="Osmani S.A."/>
            <person name="DeSouza C.P."/>
            <person name="Glass L."/>
            <person name="Orbach M.J."/>
            <person name="Berglund J.A."/>
            <person name="Voelker R."/>
            <person name="Yarden O."/>
            <person name="Plamann M."/>
            <person name="Seiler S."/>
            <person name="Dunlap J."/>
            <person name="Radford A."/>
            <person name="Aramayo R."/>
            <person name="Natvig D.O."/>
            <person name="Alex L.A."/>
            <person name="Mannhaupt G."/>
            <person name="Ebbole D.J."/>
            <person name="Freitag M."/>
            <person name="Paulsen I."/>
            <person name="Sachs M.S."/>
            <person name="Lander E.S."/>
            <person name="Nusbaum C."/>
            <person name="Birren B."/>
        </authorList>
    </citation>
    <scope>NUCLEOTIDE SEQUENCE [LARGE SCALE GENOMIC DNA]</scope>
    <source>
        <strain evidence="3">ATCC 24698 / 74-OR23-1A / CBS 708.71 / DSM 1257 / FGSC 987</strain>
    </source>
</reference>
<dbReference type="GeneID" id="23569824"/>
<keyword evidence="3" id="KW-1185">Reference proteome</keyword>
<dbReference type="Proteomes" id="UP000001805">
    <property type="component" value="Chromosome 7, Linkage Group VII"/>
</dbReference>
<sequence>MQWNRNSIAKASAPRTHSAAPSIHRRPGSAAPSSPCPTGSRCLRPAPTLRPPPLTPAALWSRPPPPQARARSRNTSSNGGRRRLTQRGRSACARCHNDGKRCDIAFPLTKRTVADYLVGGGKCRLFFKTTNQSQKDQDRQGSRHGRQTHLLGPLLKVEGSNAATTAAS</sequence>
<evidence type="ECO:0000313" key="3">
    <source>
        <dbReference type="Proteomes" id="UP000001805"/>
    </source>
</evidence>
<name>V5IKB9_NEUCR</name>
<dbReference type="KEGG" id="ncr:NCU17170"/>
<dbReference type="OrthoDB" id="10629839at2759"/>
<evidence type="ECO:0000313" key="2">
    <source>
        <dbReference type="EMBL" id="ESA41828.1"/>
    </source>
</evidence>
<dbReference type="AlphaFoldDB" id="V5IKB9"/>
<gene>
    <name evidence="2" type="ORF">NCU17170</name>
</gene>
<dbReference type="RefSeq" id="XP_011395349.1">
    <property type="nucleotide sequence ID" value="XM_011397047.1"/>
</dbReference>
<proteinExistence type="predicted"/>